<comment type="caution">
    <text evidence="2">The sequence shown here is derived from an EMBL/GenBank/DDBJ whole genome shotgun (WGS) entry which is preliminary data.</text>
</comment>
<organism evidence="2 3">
    <name type="scientific">Meloidogyne enterolobii</name>
    <name type="common">Root-knot nematode worm</name>
    <name type="synonym">Meloidogyne mayaguensis</name>
    <dbReference type="NCBI Taxonomy" id="390850"/>
    <lineage>
        <taxon>Eukaryota</taxon>
        <taxon>Metazoa</taxon>
        <taxon>Ecdysozoa</taxon>
        <taxon>Nematoda</taxon>
        <taxon>Chromadorea</taxon>
        <taxon>Rhabditida</taxon>
        <taxon>Tylenchina</taxon>
        <taxon>Tylenchomorpha</taxon>
        <taxon>Tylenchoidea</taxon>
        <taxon>Meloidogynidae</taxon>
        <taxon>Meloidogyninae</taxon>
        <taxon>Meloidogyne</taxon>
    </lineage>
</organism>
<evidence type="ECO:0000256" key="1">
    <source>
        <dbReference type="SAM" id="MobiDB-lite"/>
    </source>
</evidence>
<name>A0A6V7Y6N5_MELEN</name>
<feature type="region of interest" description="Disordered" evidence="1">
    <location>
        <begin position="135"/>
        <end position="168"/>
    </location>
</feature>
<proteinExistence type="predicted"/>
<evidence type="ECO:0000313" key="2">
    <source>
        <dbReference type="EMBL" id="CAD2207333.1"/>
    </source>
</evidence>
<gene>
    <name evidence="2" type="ORF">MENT_LOCUS61255</name>
</gene>
<dbReference type="AlphaFoldDB" id="A0A6V7Y6N5"/>
<protein>
    <submittedName>
        <fullName evidence="2">Uncharacterized protein</fullName>
    </submittedName>
</protein>
<evidence type="ECO:0000313" key="3">
    <source>
        <dbReference type="Proteomes" id="UP000580250"/>
    </source>
</evidence>
<sequence>MALNMNNKKLLTSQILPEVEISINPNGITISSARLLPPRFIPYDQGGKCRECKSTEVELDFVVTKEGITIYCTRISGTRFVPFDIVYDLPGICFFKVTFNNLIKPSFILRSKTKAAYSISRIIQCHLHNLNHNNPAKTKLNLRHKKPPQNSAPPRKRSKTTNENAEQKEKNILDEFFDSLDAATTGIQSDKINNLKKQAINMKEEEDAAIESLFK</sequence>
<dbReference type="EMBL" id="CAJEWN010003335">
    <property type="protein sequence ID" value="CAD2207333.1"/>
    <property type="molecule type" value="Genomic_DNA"/>
</dbReference>
<reference evidence="2 3" key="1">
    <citation type="submission" date="2020-08" db="EMBL/GenBank/DDBJ databases">
        <authorList>
            <person name="Koutsovoulos G."/>
            <person name="Danchin GJ E."/>
        </authorList>
    </citation>
    <scope>NUCLEOTIDE SEQUENCE [LARGE SCALE GENOMIC DNA]</scope>
</reference>
<dbReference type="Proteomes" id="UP000580250">
    <property type="component" value="Unassembled WGS sequence"/>
</dbReference>
<accession>A0A6V7Y6N5</accession>